<proteinExistence type="predicted"/>
<feature type="transmembrane region" description="Helical" evidence="2">
    <location>
        <begin position="60"/>
        <end position="78"/>
    </location>
</feature>
<keyword evidence="2" id="KW-0812">Transmembrane</keyword>
<name>A0A0K9Q618_ZOSMR</name>
<keyword evidence="2" id="KW-1133">Transmembrane helix</keyword>
<dbReference type="PANTHER" id="PTHR36374:SF1">
    <property type="entry name" value="OS01G0969000 PROTEIN"/>
    <property type="match status" value="1"/>
</dbReference>
<keyword evidence="2" id="KW-0472">Membrane</keyword>
<feature type="region of interest" description="Disordered" evidence="1">
    <location>
        <begin position="1"/>
        <end position="39"/>
    </location>
</feature>
<evidence type="ECO:0000313" key="3">
    <source>
        <dbReference type="EMBL" id="KMZ76167.1"/>
    </source>
</evidence>
<dbReference type="PANTHER" id="PTHR36374">
    <property type="entry name" value="OS01G0969000 PROTEIN"/>
    <property type="match status" value="1"/>
</dbReference>
<reference evidence="4" key="1">
    <citation type="journal article" date="2016" name="Nature">
        <title>The genome of the seagrass Zostera marina reveals angiosperm adaptation to the sea.</title>
        <authorList>
            <person name="Olsen J.L."/>
            <person name="Rouze P."/>
            <person name="Verhelst B."/>
            <person name="Lin Y.-C."/>
            <person name="Bayer T."/>
            <person name="Collen J."/>
            <person name="Dattolo E."/>
            <person name="De Paoli E."/>
            <person name="Dittami S."/>
            <person name="Maumus F."/>
            <person name="Michel G."/>
            <person name="Kersting A."/>
            <person name="Lauritano C."/>
            <person name="Lohaus R."/>
            <person name="Toepel M."/>
            <person name="Tonon T."/>
            <person name="Vanneste K."/>
            <person name="Amirebrahimi M."/>
            <person name="Brakel J."/>
            <person name="Bostroem C."/>
            <person name="Chovatia M."/>
            <person name="Grimwood J."/>
            <person name="Jenkins J.W."/>
            <person name="Jueterbock A."/>
            <person name="Mraz A."/>
            <person name="Stam W.T."/>
            <person name="Tice H."/>
            <person name="Bornberg-Bauer E."/>
            <person name="Green P.J."/>
            <person name="Pearson G.A."/>
            <person name="Procaccini G."/>
            <person name="Duarte C.M."/>
            <person name="Schmutz J."/>
            <person name="Reusch T.B.H."/>
            <person name="Van de Peer Y."/>
        </authorList>
    </citation>
    <scope>NUCLEOTIDE SEQUENCE [LARGE SCALE GENOMIC DNA]</scope>
    <source>
        <strain evidence="4">cv. Finnish</strain>
    </source>
</reference>
<organism evidence="3 4">
    <name type="scientific">Zostera marina</name>
    <name type="common">Eelgrass</name>
    <dbReference type="NCBI Taxonomy" id="29655"/>
    <lineage>
        <taxon>Eukaryota</taxon>
        <taxon>Viridiplantae</taxon>
        <taxon>Streptophyta</taxon>
        <taxon>Embryophyta</taxon>
        <taxon>Tracheophyta</taxon>
        <taxon>Spermatophyta</taxon>
        <taxon>Magnoliopsida</taxon>
        <taxon>Liliopsida</taxon>
        <taxon>Zosteraceae</taxon>
        <taxon>Zostera</taxon>
    </lineage>
</organism>
<protein>
    <submittedName>
        <fullName evidence="3">Uncharacterized protein</fullName>
    </submittedName>
</protein>
<evidence type="ECO:0000256" key="1">
    <source>
        <dbReference type="SAM" id="MobiDB-lite"/>
    </source>
</evidence>
<dbReference type="OMA" id="TEDMSHH"/>
<dbReference type="EMBL" id="LFYR01000079">
    <property type="protein sequence ID" value="KMZ76167.1"/>
    <property type="molecule type" value="Genomic_DNA"/>
</dbReference>
<dbReference type="OrthoDB" id="1892038at2759"/>
<evidence type="ECO:0000256" key="2">
    <source>
        <dbReference type="SAM" id="Phobius"/>
    </source>
</evidence>
<dbReference type="AlphaFoldDB" id="A0A0K9Q618"/>
<dbReference type="STRING" id="29655.A0A0K9Q618"/>
<accession>A0A0K9Q618</accession>
<dbReference type="Proteomes" id="UP000036987">
    <property type="component" value="Unassembled WGS sequence"/>
</dbReference>
<evidence type="ECO:0000313" key="4">
    <source>
        <dbReference type="Proteomes" id="UP000036987"/>
    </source>
</evidence>
<sequence length="99" mass="11480">MSEIEQDTQSATSSKKDANVSPPPKMVFLPNSRRNKILPPPIKLHDQEEEKQGMNPNNMWQVYAFGGFLVLRWIWARWRERKKNQGRGGEEPSSDNVEN</sequence>
<keyword evidence="4" id="KW-1185">Reference proteome</keyword>
<gene>
    <name evidence="3" type="ORF">ZOSMA_106G00730</name>
</gene>
<dbReference type="GO" id="GO:0009507">
    <property type="term" value="C:chloroplast"/>
    <property type="evidence" value="ECO:0000318"/>
    <property type="project" value="GO_Central"/>
</dbReference>
<comment type="caution">
    <text evidence="3">The sequence shown here is derived from an EMBL/GenBank/DDBJ whole genome shotgun (WGS) entry which is preliminary data.</text>
</comment>